<dbReference type="PANTHER" id="PTHR46797:SF1">
    <property type="entry name" value="METHYLPHOSPHONATE SYNTHASE"/>
    <property type="match status" value="1"/>
</dbReference>
<reference evidence="3 4" key="1">
    <citation type="submission" date="2021-01" db="EMBL/GenBank/DDBJ databases">
        <title>Whole genome shotgun sequence of Actinoplanes palleronii NBRC 14916.</title>
        <authorList>
            <person name="Komaki H."/>
            <person name="Tamura T."/>
        </authorList>
    </citation>
    <scope>NUCLEOTIDE SEQUENCE [LARGE SCALE GENOMIC DNA]</scope>
    <source>
        <strain evidence="3 4">NBRC 14916</strain>
    </source>
</reference>
<evidence type="ECO:0000313" key="4">
    <source>
        <dbReference type="Proteomes" id="UP000624709"/>
    </source>
</evidence>
<name>A0ABQ4BJD9_9ACTN</name>
<evidence type="ECO:0000313" key="3">
    <source>
        <dbReference type="EMBL" id="GIE70786.1"/>
    </source>
</evidence>
<evidence type="ECO:0000256" key="1">
    <source>
        <dbReference type="ARBA" id="ARBA00023125"/>
    </source>
</evidence>
<comment type="caution">
    <text evidence="3">The sequence shown here is derived from an EMBL/GenBank/DDBJ whole genome shotgun (WGS) entry which is preliminary data.</text>
</comment>
<dbReference type="EMBL" id="BOMS01000110">
    <property type="protein sequence ID" value="GIE70786.1"/>
    <property type="molecule type" value="Genomic_DNA"/>
</dbReference>
<dbReference type="PROSITE" id="PS50943">
    <property type="entry name" value="HTH_CROC1"/>
    <property type="match status" value="1"/>
</dbReference>
<dbReference type="InterPro" id="IPR050807">
    <property type="entry name" value="TransReg_Diox_bact_type"/>
</dbReference>
<feature type="domain" description="HTH cro/C1-type" evidence="2">
    <location>
        <begin position="1"/>
        <end position="55"/>
    </location>
</feature>
<dbReference type="SMART" id="SM00530">
    <property type="entry name" value="HTH_XRE"/>
    <property type="match status" value="1"/>
</dbReference>
<dbReference type="SUPFAM" id="SSF47413">
    <property type="entry name" value="lambda repressor-like DNA-binding domains"/>
    <property type="match status" value="1"/>
</dbReference>
<protein>
    <recommendedName>
        <fullName evidence="2">HTH cro/C1-type domain-containing protein</fullName>
    </recommendedName>
</protein>
<dbReference type="PANTHER" id="PTHR46797">
    <property type="entry name" value="HTH-TYPE TRANSCRIPTIONAL REGULATOR"/>
    <property type="match status" value="1"/>
</dbReference>
<sequence length="64" mass="6881">MRRLRFAAGLTLTALAERSGMNLSTLSGYENGRHSPSPRSLVRVAHALDCKPADLMPDAMRAAA</sequence>
<dbReference type="CDD" id="cd00093">
    <property type="entry name" value="HTH_XRE"/>
    <property type="match status" value="1"/>
</dbReference>
<gene>
    <name evidence="3" type="ORF">Apa02nite_068940</name>
</gene>
<accession>A0ABQ4BJD9</accession>
<organism evidence="3 4">
    <name type="scientific">Actinoplanes palleronii</name>
    <dbReference type="NCBI Taxonomy" id="113570"/>
    <lineage>
        <taxon>Bacteria</taxon>
        <taxon>Bacillati</taxon>
        <taxon>Actinomycetota</taxon>
        <taxon>Actinomycetes</taxon>
        <taxon>Micromonosporales</taxon>
        <taxon>Micromonosporaceae</taxon>
        <taxon>Actinoplanes</taxon>
    </lineage>
</organism>
<proteinExistence type="predicted"/>
<evidence type="ECO:0000259" key="2">
    <source>
        <dbReference type="PROSITE" id="PS50943"/>
    </source>
</evidence>
<keyword evidence="1" id="KW-0238">DNA-binding</keyword>
<dbReference type="Gene3D" id="1.10.260.40">
    <property type="entry name" value="lambda repressor-like DNA-binding domains"/>
    <property type="match status" value="1"/>
</dbReference>
<dbReference type="InterPro" id="IPR010982">
    <property type="entry name" value="Lambda_DNA-bd_dom_sf"/>
</dbReference>
<dbReference type="Proteomes" id="UP000624709">
    <property type="component" value="Unassembled WGS sequence"/>
</dbReference>
<dbReference type="Pfam" id="PF01381">
    <property type="entry name" value="HTH_3"/>
    <property type="match status" value="1"/>
</dbReference>
<keyword evidence="4" id="KW-1185">Reference proteome</keyword>
<dbReference type="InterPro" id="IPR001387">
    <property type="entry name" value="Cro/C1-type_HTH"/>
</dbReference>